<keyword evidence="2" id="KW-0732">Signal</keyword>
<evidence type="ECO:0000256" key="1">
    <source>
        <dbReference type="ARBA" id="ARBA00006987"/>
    </source>
</evidence>
<dbReference type="NCBIfam" id="TIGR01409">
    <property type="entry name" value="TAT_signal_seq"/>
    <property type="match status" value="1"/>
</dbReference>
<dbReference type="Gene3D" id="3.40.190.150">
    <property type="entry name" value="Bordetella uptake gene, domain 1"/>
    <property type="match status" value="1"/>
</dbReference>
<keyword evidence="4" id="KW-1185">Reference proteome</keyword>
<feature type="signal peptide" evidence="2">
    <location>
        <begin position="1"/>
        <end position="32"/>
    </location>
</feature>
<evidence type="ECO:0000313" key="4">
    <source>
        <dbReference type="Proteomes" id="UP000494183"/>
    </source>
</evidence>
<feature type="chain" id="PRO_5028928541" evidence="2">
    <location>
        <begin position="33"/>
        <end position="337"/>
    </location>
</feature>
<dbReference type="Pfam" id="PF10518">
    <property type="entry name" value="TAT_signal"/>
    <property type="match status" value="1"/>
</dbReference>
<comment type="similarity">
    <text evidence="1">Belongs to the UPF0065 (bug) family.</text>
</comment>
<dbReference type="Pfam" id="PF03401">
    <property type="entry name" value="TctC"/>
    <property type="match status" value="1"/>
</dbReference>
<dbReference type="CDD" id="cd07012">
    <property type="entry name" value="PBP2_Bug_TTT"/>
    <property type="match status" value="1"/>
</dbReference>
<gene>
    <name evidence="3" type="ORF">LMG6000_00424</name>
</gene>
<sequence>MTSTPVSRRQFIRVAAALGAAAAAPFSSGSWAQAPVYPARPIRYVCPYPPGGTNDLVSRIISRQLSEKLGVSVVVENRGGAGGTLGTSAVGRAEPDGYTLLNASSGNLTSAPQIIGATYDPLQDFIPVGFLGHVRFVFAVHPSLPVNTLGELIAYARAHPGQINYGTAGNGTGGHIAGEYLKLRTGIDIVHVPYRGSAPALTDAIAGRVHLVLDPLAAQYVRSGELKGLAFSGATVSPDLPGVPSIDAAGIQDWKATNFFLAALPAGTPAPIVNALSDAFLEIGRKPEVIAQLKALGVEIQANDRAATLDLLRSEIDVNNQVIATAKLATAQTTASR</sequence>
<protein>
    <submittedName>
        <fullName evidence="3">Uncharacterized protein</fullName>
    </submittedName>
</protein>
<dbReference type="PROSITE" id="PS51318">
    <property type="entry name" value="TAT"/>
    <property type="match status" value="1"/>
</dbReference>
<dbReference type="PANTHER" id="PTHR42928">
    <property type="entry name" value="TRICARBOXYLATE-BINDING PROTEIN"/>
    <property type="match status" value="1"/>
</dbReference>
<dbReference type="PANTHER" id="PTHR42928:SF5">
    <property type="entry name" value="BLR1237 PROTEIN"/>
    <property type="match status" value="1"/>
</dbReference>
<dbReference type="EMBL" id="CADILH010000001">
    <property type="protein sequence ID" value="CAB3929372.1"/>
    <property type="molecule type" value="Genomic_DNA"/>
</dbReference>
<dbReference type="Gene3D" id="3.40.190.10">
    <property type="entry name" value="Periplasmic binding protein-like II"/>
    <property type="match status" value="1"/>
</dbReference>
<reference evidence="3 4" key="1">
    <citation type="submission" date="2020-04" db="EMBL/GenBank/DDBJ databases">
        <authorList>
            <person name="De Canck E."/>
        </authorList>
    </citation>
    <scope>NUCLEOTIDE SEQUENCE [LARGE SCALE GENOMIC DNA]</scope>
    <source>
        <strain evidence="3 4">LMG 6000</strain>
    </source>
</reference>
<organism evidence="3 4">
    <name type="scientific">Achromobacter insolitus</name>
    <dbReference type="NCBI Taxonomy" id="217204"/>
    <lineage>
        <taxon>Bacteria</taxon>
        <taxon>Pseudomonadati</taxon>
        <taxon>Pseudomonadota</taxon>
        <taxon>Betaproteobacteria</taxon>
        <taxon>Burkholderiales</taxon>
        <taxon>Alcaligenaceae</taxon>
        <taxon>Achromobacter</taxon>
    </lineage>
</organism>
<dbReference type="InterPro" id="IPR006311">
    <property type="entry name" value="TAT_signal"/>
</dbReference>
<dbReference type="PIRSF" id="PIRSF017082">
    <property type="entry name" value="YflP"/>
    <property type="match status" value="1"/>
</dbReference>
<proteinExistence type="inferred from homology"/>
<dbReference type="InterPro" id="IPR005064">
    <property type="entry name" value="BUG"/>
</dbReference>
<dbReference type="AlphaFoldDB" id="A0A6S7EVL6"/>
<name>A0A6S7EVL6_9BURK</name>
<dbReference type="InterPro" id="IPR042100">
    <property type="entry name" value="Bug_dom1"/>
</dbReference>
<evidence type="ECO:0000256" key="2">
    <source>
        <dbReference type="SAM" id="SignalP"/>
    </source>
</evidence>
<accession>A0A6S7EVL6</accession>
<evidence type="ECO:0000313" key="3">
    <source>
        <dbReference type="EMBL" id="CAB3929372.1"/>
    </source>
</evidence>
<dbReference type="InterPro" id="IPR019546">
    <property type="entry name" value="TAT_signal_bac_arc"/>
</dbReference>
<dbReference type="Proteomes" id="UP000494183">
    <property type="component" value="Unassembled WGS sequence"/>
</dbReference>